<reference evidence="6 7" key="1">
    <citation type="submission" date="2020-12" db="EMBL/GenBank/DDBJ databases">
        <title>Effect of drift, selection, and recombination on the evolution of hybrid genomes in Candida yeast pathogens.</title>
        <authorList>
            <person name="Mixao V."/>
            <person name="Ksiezopolska E."/>
            <person name="Saus E."/>
            <person name="Boekhout T."/>
            <person name="Gacser A."/>
            <person name="Gabaldon T."/>
        </authorList>
    </citation>
    <scope>NUCLEOTIDE SEQUENCE [LARGE SCALE GENOMIC DNA]</scope>
    <source>
        <strain evidence="6 7">BP57</strain>
    </source>
</reference>
<dbReference type="EC" id="2.3.1.39" evidence="1"/>
<keyword evidence="3" id="KW-0012">Acyltransferase</keyword>
<dbReference type="InterPro" id="IPR014043">
    <property type="entry name" value="Acyl_transferase_dom"/>
</dbReference>
<evidence type="ECO:0000256" key="1">
    <source>
        <dbReference type="ARBA" id="ARBA00013258"/>
    </source>
</evidence>
<dbReference type="OrthoDB" id="541883at2759"/>
<comment type="catalytic activity">
    <reaction evidence="4">
        <text>holo-[ACP] + malonyl-CoA = malonyl-[ACP] + CoA</text>
        <dbReference type="Rhea" id="RHEA:41792"/>
        <dbReference type="Rhea" id="RHEA-COMP:9623"/>
        <dbReference type="Rhea" id="RHEA-COMP:9685"/>
        <dbReference type="ChEBI" id="CHEBI:57287"/>
        <dbReference type="ChEBI" id="CHEBI:57384"/>
        <dbReference type="ChEBI" id="CHEBI:64479"/>
        <dbReference type="ChEBI" id="CHEBI:78449"/>
        <dbReference type="EC" id="2.3.1.39"/>
    </reaction>
</comment>
<evidence type="ECO:0000313" key="7">
    <source>
        <dbReference type="Proteomes" id="UP000669133"/>
    </source>
</evidence>
<dbReference type="InterPro" id="IPR016035">
    <property type="entry name" value="Acyl_Trfase/lysoPLipase"/>
</dbReference>
<evidence type="ECO:0000313" key="6">
    <source>
        <dbReference type="EMBL" id="KAG5420454.1"/>
    </source>
</evidence>
<dbReference type="AlphaFoldDB" id="A0A8H8DC54"/>
<sequence length="324" mass="36385">MNGQNLLSSVKKYAIACPGQGIIRNGLLEGNKKYRHLFQPCLDEVDSALNCKFSDYLFHRDVSDSETRQWLQQTSNAQPAILASTYITLKTFEKVHEIDLLKNTQFLLGHSLGEYTALTLSGVFDLHTSVKLVKERGRLMEELVRKASSQFGMIALIIRPEHVNEIIDLATQHNVLGNVNSRYQIVISGEFTKLEEFVTFLKSVNKRMLLKTEKLPVSIPFHSGMLKDIVPGLRSIVDDKINRQMVPIISNLDGEVSTDGSTTVEKALTANYKPVQWMKSMETLTASGVDAVFNLGPGQILNAINKRYNVKCIPIENIEQFSIE</sequence>
<comment type="caution">
    <text evidence="6">The sequence shown here is derived from an EMBL/GenBank/DDBJ whole genome shotgun (WGS) entry which is preliminary data.</text>
</comment>
<evidence type="ECO:0000259" key="5">
    <source>
        <dbReference type="SMART" id="SM00827"/>
    </source>
</evidence>
<accession>A0A8H8DC54</accession>
<dbReference type="InterPro" id="IPR016036">
    <property type="entry name" value="Malonyl_transacylase_ACP-bd"/>
</dbReference>
<dbReference type="GO" id="GO:0005739">
    <property type="term" value="C:mitochondrion"/>
    <property type="evidence" value="ECO:0007669"/>
    <property type="project" value="TreeGrafter"/>
</dbReference>
<dbReference type="EMBL" id="JAEOAQ010000002">
    <property type="protein sequence ID" value="KAG5420454.1"/>
    <property type="molecule type" value="Genomic_DNA"/>
</dbReference>
<keyword evidence="7" id="KW-1185">Reference proteome</keyword>
<dbReference type="PANTHER" id="PTHR42681:SF1">
    <property type="entry name" value="MALONYL-COA-ACYL CARRIER PROTEIN TRANSACYLASE, MITOCHONDRIAL"/>
    <property type="match status" value="1"/>
</dbReference>
<dbReference type="InterPro" id="IPR050858">
    <property type="entry name" value="Mal-CoA-ACP_Trans/PKS_FabD"/>
</dbReference>
<proteinExistence type="predicted"/>
<dbReference type="InterPro" id="IPR001227">
    <property type="entry name" value="Ac_transferase_dom_sf"/>
</dbReference>
<evidence type="ECO:0000256" key="3">
    <source>
        <dbReference type="ARBA" id="ARBA00023315"/>
    </source>
</evidence>
<dbReference type="SUPFAM" id="SSF52151">
    <property type="entry name" value="FabD/lysophospholipase-like"/>
    <property type="match status" value="1"/>
</dbReference>
<evidence type="ECO:0000256" key="4">
    <source>
        <dbReference type="ARBA" id="ARBA00048462"/>
    </source>
</evidence>
<dbReference type="PANTHER" id="PTHR42681">
    <property type="entry name" value="MALONYL-COA-ACYL CARRIER PROTEIN TRANSACYLASE, MITOCHONDRIAL"/>
    <property type="match status" value="1"/>
</dbReference>
<name>A0A8H8DC54_9ASCO</name>
<dbReference type="RefSeq" id="XP_067549570.1">
    <property type="nucleotide sequence ID" value="XM_067691179.1"/>
</dbReference>
<evidence type="ECO:0000256" key="2">
    <source>
        <dbReference type="ARBA" id="ARBA00022679"/>
    </source>
</evidence>
<dbReference type="SUPFAM" id="SSF55048">
    <property type="entry name" value="Probable ACP-binding domain of malonyl-CoA ACP transacylase"/>
    <property type="match status" value="1"/>
</dbReference>
<dbReference type="GO" id="GO:0004314">
    <property type="term" value="F:[acyl-carrier-protein] S-malonyltransferase activity"/>
    <property type="evidence" value="ECO:0007669"/>
    <property type="project" value="UniProtKB-EC"/>
</dbReference>
<dbReference type="Proteomes" id="UP000669133">
    <property type="component" value="Unassembled WGS sequence"/>
</dbReference>
<protein>
    <recommendedName>
        <fullName evidence="1">[acyl-carrier-protein] S-malonyltransferase</fullName>
        <ecNumber evidence="1">2.3.1.39</ecNumber>
    </recommendedName>
</protein>
<dbReference type="GeneID" id="93650964"/>
<organism evidence="6 7">
    <name type="scientific">Candida metapsilosis</name>
    <dbReference type="NCBI Taxonomy" id="273372"/>
    <lineage>
        <taxon>Eukaryota</taxon>
        <taxon>Fungi</taxon>
        <taxon>Dikarya</taxon>
        <taxon>Ascomycota</taxon>
        <taxon>Saccharomycotina</taxon>
        <taxon>Pichiomycetes</taxon>
        <taxon>Debaryomycetaceae</taxon>
        <taxon>Candida/Lodderomyces clade</taxon>
        <taxon>Candida</taxon>
    </lineage>
</organism>
<dbReference type="GO" id="GO:0006633">
    <property type="term" value="P:fatty acid biosynthetic process"/>
    <property type="evidence" value="ECO:0007669"/>
    <property type="project" value="TreeGrafter"/>
</dbReference>
<gene>
    <name evidence="6" type="ORF">I9W82_002335</name>
</gene>
<dbReference type="SMART" id="SM00827">
    <property type="entry name" value="PKS_AT"/>
    <property type="match status" value="1"/>
</dbReference>
<dbReference type="Gene3D" id="3.40.366.10">
    <property type="entry name" value="Malonyl-Coenzyme A Acyl Carrier Protein, domain 2"/>
    <property type="match status" value="1"/>
</dbReference>
<keyword evidence="2" id="KW-0808">Transferase</keyword>
<dbReference type="Gene3D" id="3.30.70.250">
    <property type="entry name" value="Malonyl-CoA ACP transacylase, ACP-binding"/>
    <property type="match status" value="1"/>
</dbReference>
<dbReference type="Pfam" id="PF00698">
    <property type="entry name" value="Acyl_transf_1"/>
    <property type="match status" value="1"/>
</dbReference>
<feature type="domain" description="Malonyl-CoA:ACP transacylase (MAT)" evidence="5">
    <location>
        <begin position="16"/>
        <end position="308"/>
    </location>
</feature>